<dbReference type="EMBL" id="LR797234">
    <property type="protein sequence ID" value="CAB4195612.1"/>
    <property type="molecule type" value="Genomic_DNA"/>
</dbReference>
<evidence type="ECO:0000313" key="8">
    <source>
        <dbReference type="EMBL" id="CAB5226831.1"/>
    </source>
</evidence>
<evidence type="ECO:0000313" key="7">
    <source>
        <dbReference type="EMBL" id="CAB4221752.1"/>
    </source>
</evidence>
<accession>A0A6J5N9W5</accession>
<dbReference type="EMBL" id="LR797024">
    <property type="protein sequence ID" value="CAB4180983.1"/>
    <property type="molecule type" value="Genomic_DNA"/>
</dbReference>
<name>A0A6J5N9W5_9CAUD</name>
<proteinExistence type="predicted"/>
<evidence type="ECO:0000313" key="4">
    <source>
        <dbReference type="EMBL" id="CAB4180983.1"/>
    </source>
</evidence>
<evidence type="ECO:0000313" key="6">
    <source>
        <dbReference type="EMBL" id="CAB4205304.1"/>
    </source>
</evidence>
<dbReference type="EMBL" id="LR796643">
    <property type="protein sequence ID" value="CAB4155537.1"/>
    <property type="molecule type" value="Genomic_DNA"/>
</dbReference>
<evidence type="ECO:0000313" key="2">
    <source>
        <dbReference type="EMBL" id="CAB4167519.1"/>
    </source>
</evidence>
<dbReference type="EMBL" id="LR797506">
    <property type="protein sequence ID" value="CAB4221752.1"/>
    <property type="molecule type" value="Genomic_DNA"/>
</dbReference>
<dbReference type="EMBL" id="LR798362">
    <property type="protein sequence ID" value="CAB5226831.1"/>
    <property type="molecule type" value="Genomic_DNA"/>
</dbReference>
<sequence length="114" mass="13400">MYDSEHPSFHPAVALLLKRMNSHPEEFTPQPARWDWDSLMVKYKEFLNQWERDALREAMRRIMLDDMHRTLMEDLLTGSSNLCNGGFLFDKFSGEGVEIATQNMQGELDFTNDR</sequence>
<reference evidence="1" key="1">
    <citation type="submission" date="2020-04" db="EMBL/GenBank/DDBJ databases">
        <authorList>
            <person name="Chiriac C."/>
            <person name="Salcher M."/>
            <person name="Ghai R."/>
            <person name="Kavagutti S V."/>
        </authorList>
    </citation>
    <scope>NUCLEOTIDE SEQUENCE</scope>
</reference>
<protein>
    <submittedName>
        <fullName evidence="1">Uncharacterized protein</fullName>
    </submittedName>
</protein>
<evidence type="ECO:0000313" key="1">
    <source>
        <dbReference type="EMBL" id="CAB4155537.1"/>
    </source>
</evidence>
<organism evidence="1">
    <name type="scientific">uncultured Caudovirales phage</name>
    <dbReference type="NCBI Taxonomy" id="2100421"/>
    <lineage>
        <taxon>Viruses</taxon>
        <taxon>Duplodnaviria</taxon>
        <taxon>Heunggongvirae</taxon>
        <taxon>Uroviricota</taxon>
        <taxon>Caudoviricetes</taxon>
        <taxon>Peduoviridae</taxon>
        <taxon>Maltschvirus</taxon>
        <taxon>Maltschvirus maltsch</taxon>
    </lineage>
</organism>
<dbReference type="EMBL" id="LR796804">
    <property type="protein sequence ID" value="CAB4167519.1"/>
    <property type="molecule type" value="Genomic_DNA"/>
</dbReference>
<gene>
    <name evidence="4" type="ORF">UFOVP1058_8</name>
    <name evidence="5" type="ORF">UFOVP1289_32</name>
    <name evidence="6" type="ORF">UFOVP1410_54</name>
    <name evidence="8" type="ORF">UFOVP1514_47</name>
    <name evidence="7" type="ORF">UFOVP1642_59</name>
    <name evidence="1" type="ORF">UFOVP656_3</name>
    <name evidence="2" type="ORF">UFOVP857_25</name>
    <name evidence="3" type="ORF">UFOVP879_21</name>
</gene>
<evidence type="ECO:0000313" key="5">
    <source>
        <dbReference type="EMBL" id="CAB4195612.1"/>
    </source>
</evidence>
<dbReference type="EMBL" id="LR796827">
    <property type="protein sequence ID" value="CAB4168409.1"/>
    <property type="molecule type" value="Genomic_DNA"/>
</dbReference>
<dbReference type="EMBL" id="LR797356">
    <property type="protein sequence ID" value="CAB4205304.1"/>
    <property type="molecule type" value="Genomic_DNA"/>
</dbReference>
<evidence type="ECO:0000313" key="3">
    <source>
        <dbReference type="EMBL" id="CAB4168409.1"/>
    </source>
</evidence>